<proteinExistence type="predicted"/>
<accession>A0A2N5SX25</accession>
<reference evidence="1 2" key="1">
    <citation type="submission" date="2017-11" db="EMBL/GenBank/DDBJ databases">
        <title>De novo assembly and phasing of dikaryotic genomes from two isolates of Puccinia coronata f. sp. avenae, the causal agent of oat crown rust.</title>
        <authorList>
            <person name="Miller M.E."/>
            <person name="Zhang Y."/>
            <person name="Omidvar V."/>
            <person name="Sperschneider J."/>
            <person name="Schwessinger B."/>
            <person name="Raley C."/>
            <person name="Palmer J.M."/>
            <person name="Garnica D."/>
            <person name="Upadhyaya N."/>
            <person name="Rathjen J."/>
            <person name="Taylor J.M."/>
            <person name="Park R.F."/>
            <person name="Dodds P.N."/>
            <person name="Hirsch C.D."/>
            <person name="Kianian S.F."/>
            <person name="Figueroa M."/>
        </authorList>
    </citation>
    <scope>NUCLEOTIDE SEQUENCE [LARGE SCALE GENOMIC DNA]</scope>
    <source>
        <strain evidence="1">12SD80</strain>
    </source>
</reference>
<dbReference type="AlphaFoldDB" id="A0A2N5SX25"/>
<organism evidence="1 2">
    <name type="scientific">Puccinia coronata f. sp. avenae</name>
    <dbReference type="NCBI Taxonomy" id="200324"/>
    <lineage>
        <taxon>Eukaryota</taxon>
        <taxon>Fungi</taxon>
        <taxon>Dikarya</taxon>
        <taxon>Basidiomycota</taxon>
        <taxon>Pucciniomycotina</taxon>
        <taxon>Pucciniomycetes</taxon>
        <taxon>Pucciniales</taxon>
        <taxon>Pucciniaceae</taxon>
        <taxon>Puccinia</taxon>
    </lineage>
</organism>
<comment type="caution">
    <text evidence="1">The sequence shown here is derived from an EMBL/GenBank/DDBJ whole genome shotgun (WGS) entry which is preliminary data.</text>
</comment>
<dbReference type="Proteomes" id="UP000235392">
    <property type="component" value="Unassembled WGS sequence"/>
</dbReference>
<protein>
    <submittedName>
        <fullName evidence="1">Uncharacterized protein</fullName>
    </submittedName>
</protein>
<feature type="non-terminal residue" evidence="1">
    <location>
        <position position="1"/>
    </location>
</feature>
<evidence type="ECO:0000313" key="1">
    <source>
        <dbReference type="EMBL" id="PLW17781.1"/>
    </source>
</evidence>
<name>A0A2N5SX25_9BASI</name>
<dbReference type="EMBL" id="PGCI01000745">
    <property type="protein sequence ID" value="PLW17781.1"/>
    <property type="molecule type" value="Genomic_DNA"/>
</dbReference>
<sequence length="50" mass="5370">TPAPAPGTHRQVPANCWRVPANKYRVPANGYPRPSLVGTATPQQVLASEF</sequence>
<gene>
    <name evidence="1" type="ORF">PCASD_22101</name>
</gene>
<evidence type="ECO:0000313" key="2">
    <source>
        <dbReference type="Proteomes" id="UP000235392"/>
    </source>
</evidence>